<evidence type="ECO:0000313" key="2">
    <source>
        <dbReference type="EMBL" id="AAZ63962.1"/>
    </source>
</evidence>
<proteinExistence type="predicted"/>
<evidence type="ECO:0000259" key="1">
    <source>
        <dbReference type="Pfam" id="PF04909"/>
    </source>
</evidence>
<dbReference type="AlphaFoldDB" id="Q46SC2"/>
<dbReference type="Pfam" id="PF04909">
    <property type="entry name" value="Amidohydro_2"/>
    <property type="match status" value="1"/>
</dbReference>
<dbReference type="InterPro" id="IPR052358">
    <property type="entry name" value="Aro_Compnd_Degr_Hydrolases"/>
</dbReference>
<gene>
    <name evidence="2" type="ordered locus">Reut_B4612</name>
</gene>
<dbReference type="HOGENOM" id="CLU_064039_2_1_4"/>
<dbReference type="Gene3D" id="3.20.20.140">
    <property type="entry name" value="Metal-dependent hydrolases"/>
    <property type="match status" value="1"/>
</dbReference>
<organism evidence="2">
    <name type="scientific">Cupriavidus pinatubonensis (strain JMP 134 / LMG 1197)</name>
    <name type="common">Cupriavidus necator (strain JMP 134)</name>
    <dbReference type="NCBI Taxonomy" id="264198"/>
    <lineage>
        <taxon>Bacteria</taxon>
        <taxon>Pseudomonadati</taxon>
        <taxon>Pseudomonadota</taxon>
        <taxon>Betaproteobacteria</taxon>
        <taxon>Burkholderiales</taxon>
        <taxon>Burkholderiaceae</taxon>
        <taxon>Cupriavidus</taxon>
    </lineage>
</organism>
<dbReference type="GO" id="GO:0016787">
    <property type="term" value="F:hydrolase activity"/>
    <property type="evidence" value="ECO:0007669"/>
    <property type="project" value="UniProtKB-KW"/>
</dbReference>
<dbReference type="InterPro" id="IPR006680">
    <property type="entry name" value="Amidohydro-rel"/>
</dbReference>
<feature type="domain" description="Amidohydrolase-related" evidence="1">
    <location>
        <begin position="15"/>
        <end position="278"/>
    </location>
</feature>
<dbReference type="STRING" id="264198.Reut_B4612"/>
<dbReference type="KEGG" id="reu:Reut_B4612"/>
<keyword evidence="2" id="KW-0378">Hydrolase</keyword>
<dbReference type="PANTHER" id="PTHR35563:SF2">
    <property type="entry name" value="BARREL METAL-DEPENDENT HYDROLASE, PUTATIVE (AFU_ORTHOLOGUE AFUA_1G16240)-RELATED"/>
    <property type="match status" value="1"/>
</dbReference>
<sequence length="282" mass="30391">MTSASGSVIEFVGACDCHMHVYGSRYPITPGATLRPADASVADYRRVQQDLGMQRVIVVTPSTYGVDNASTVDAIAEFGENARGVAVVDGTVTDAGLESLHQAGIRGIRLNLTLPAPVTLDELPQLAERIAPMGWHAQLNVPPAWLPEIAGMLKRLPVPIVFDHYGHLPPGTPETEAAIRVIASLLDSGKAWVKLSGPYIESLEGAPHYADMRPLAQRYLALAPERTLWGSDWPHPTQRAKGNAVDDAGLLDTFLGWCQSGSLAEQVLVRNPQNLYGFQALK</sequence>
<dbReference type="eggNOG" id="COG3618">
    <property type="taxonomic scope" value="Bacteria"/>
</dbReference>
<dbReference type="SUPFAM" id="SSF51556">
    <property type="entry name" value="Metallo-dependent hydrolases"/>
    <property type="match status" value="1"/>
</dbReference>
<dbReference type="InterPro" id="IPR032466">
    <property type="entry name" value="Metal_Hydrolase"/>
</dbReference>
<dbReference type="OrthoDB" id="9787654at2"/>
<name>Q46SC2_CUPPJ</name>
<dbReference type="PANTHER" id="PTHR35563">
    <property type="entry name" value="BARREL METAL-DEPENDENT HYDROLASE, PUTATIVE (AFU_ORTHOLOGUE AFUA_1G16240)-RELATED"/>
    <property type="match status" value="1"/>
</dbReference>
<dbReference type="EMBL" id="CP000091">
    <property type="protein sequence ID" value="AAZ63962.1"/>
    <property type="molecule type" value="Genomic_DNA"/>
</dbReference>
<reference evidence="2" key="1">
    <citation type="submission" date="2005-08" db="EMBL/GenBank/DDBJ databases">
        <title>Complete sequence of chromosome 2 of Ralstonia eutropha JMP134.</title>
        <authorList>
            <person name="Copeland A."/>
            <person name="Lucas S."/>
            <person name="Lapidus A."/>
            <person name="Barry K."/>
            <person name="Detter J.C."/>
            <person name="Glavina T."/>
            <person name="Hammon N."/>
            <person name="Israni S."/>
            <person name="Pitluck S."/>
            <person name="Goltsman E."/>
            <person name="Martinez M."/>
            <person name="Schmutz J."/>
            <person name="Larimer F."/>
            <person name="Land M."/>
            <person name="Lykidis A."/>
            <person name="Richardson P."/>
        </authorList>
    </citation>
    <scope>NUCLEOTIDE SEQUENCE [LARGE SCALE GENOMIC DNA]</scope>
    <source>
        <strain evidence="2">JMP134</strain>
    </source>
</reference>
<accession>Q46SC2</accession>
<protein>
    <submittedName>
        <fullName evidence="2">Amidohydrolase 2</fullName>
    </submittedName>
</protein>